<organism evidence="2 3">
    <name type="scientific">Paenibacillus aestuarii</name>
    <dbReference type="NCBI Taxonomy" id="516965"/>
    <lineage>
        <taxon>Bacteria</taxon>
        <taxon>Bacillati</taxon>
        <taxon>Bacillota</taxon>
        <taxon>Bacilli</taxon>
        <taxon>Bacillales</taxon>
        <taxon>Paenibacillaceae</taxon>
        <taxon>Paenibacillus</taxon>
    </lineage>
</organism>
<dbReference type="Proteomes" id="UP001596044">
    <property type="component" value="Unassembled WGS sequence"/>
</dbReference>
<gene>
    <name evidence="2" type="ORF">ACFPOG_10595</name>
</gene>
<name>A0ABW0K5J8_9BACL</name>
<feature type="domain" description="IDEAL" evidence="1">
    <location>
        <begin position="60"/>
        <end position="95"/>
    </location>
</feature>
<accession>A0ABW0K5J8</accession>
<proteinExistence type="predicted"/>
<sequence length="127" mass="14138">MKHFNIGDWVQGNTQEGELVHGYIETVDPTRGTVGIHVIASDNEESVGTEVEVRRSLVKRLQDSSSYDKEQLNSLIDLALAARDEVWFMELTTKLFALQPGSKVKEAPMPAGAYMKNRLGFSLGENK</sequence>
<comment type="caution">
    <text evidence="2">The sequence shown here is derived from an EMBL/GenBank/DDBJ whole genome shotgun (WGS) entry which is preliminary data.</text>
</comment>
<keyword evidence="3" id="KW-1185">Reference proteome</keyword>
<reference evidence="3" key="1">
    <citation type="journal article" date="2019" name="Int. J. Syst. Evol. Microbiol.">
        <title>The Global Catalogue of Microorganisms (GCM) 10K type strain sequencing project: providing services to taxonomists for standard genome sequencing and annotation.</title>
        <authorList>
            <consortium name="The Broad Institute Genomics Platform"/>
            <consortium name="The Broad Institute Genome Sequencing Center for Infectious Disease"/>
            <person name="Wu L."/>
            <person name="Ma J."/>
        </authorList>
    </citation>
    <scope>NUCLEOTIDE SEQUENCE [LARGE SCALE GENOMIC DNA]</scope>
    <source>
        <strain evidence="3">KACC 11904</strain>
    </source>
</reference>
<dbReference type="InterPro" id="IPR027393">
    <property type="entry name" value="Virus_scaffolding_prot_C"/>
</dbReference>
<dbReference type="SMART" id="SM00914">
    <property type="entry name" value="IDEAL"/>
    <property type="match status" value="1"/>
</dbReference>
<dbReference type="EMBL" id="JBHSMJ010000010">
    <property type="protein sequence ID" value="MFC5448713.1"/>
    <property type="molecule type" value="Genomic_DNA"/>
</dbReference>
<evidence type="ECO:0000313" key="3">
    <source>
        <dbReference type="Proteomes" id="UP001596044"/>
    </source>
</evidence>
<protein>
    <submittedName>
        <fullName evidence="2">IDEAL domain-containing protein</fullName>
    </submittedName>
</protein>
<dbReference type="Pfam" id="PF08858">
    <property type="entry name" value="IDEAL"/>
    <property type="match status" value="1"/>
</dbReference>
<evidence type="ECO:0000313" key="2">
    <source>
        <dbReference type="EMBL" id="MFC5448713.1"/>
    </source>
</evidence>
<dbReference type="Gene3D" id="4.10.810.10">
    <property type="entry name" value="Virus Scaffolding Protein, Chain A"/>
    <property type="match status" value="1"/>
</dbReference>
<dbReference type="InterPro" id="IPR014957">
    <property type="entry name" value="IDEAL_dom"/>
</dbReference>
<evidence type="ECO:0000259" key="1">
    <source>
        <dbReference type="SMART" id="SM00914"/>
    </source>
</evidence>
<dbReference type="RefSeq" id="WP_270880854.1">
    <property type="nucleotide sequence ID" value="NZ_JAQFVF010000039.1"/>
</dbReference>